<dbReference type="EMBL" id="FZOF01000039">
    <property type="protein sequence ID" value="SNT55357.1"/>
    <property type="molecule type" value="Genomic_DNA"/>
</dbReference>
<organism evidence="1 2">
    <name type="scientific">Actinacidiphila glaucinigra</name>
    <dbReference type="NCBI Taxonomy" id="235986"/>
    <lineage>
        <taxon>Bacteria</taxon>
        <taxon>Bacillati</taxon>
        <taxon>Actinomycetota</taxon>
        <taxon>Actinomycetes</taxon>
        <taxon>Kitasatosporales</taxon>
        <taxon>Streptomycetaceae</taxon>
        <taxon>Actinacidiphila</taxon>
    </lineage>
</organism>
<keyword evidence="2" id="KW-1185">Reference proteome</keyword>
<dbReference type="RefSeq" id="WP_089228896.1">
    <property type="nucleotide sequence ID" value="NZ_FZOF01000039.1"/>
</dbReference>
<evidence type="ECO:0000313" key="2">
    <source>
        <dbReference type="Proteomes" id="UP000198280"/>
    </source>
</evidence>
<protein>
    <submittedName>
        <fullName evidence="1">Uncharacterized protein</fullName>
    </submittedName>
</protein>
<dbReference type="AlphaFoldDB" id="A0A239NKB4"/>
<reference evidence="1 2" key="1">
    <citation type="submission" date="2017-06" db="EMBL/GenBank/DDBJ databases">
        <authorList>
            <person name="Kim H.J."/>
            <person name="Triplett B.A."/>
        </authorList>
    </citation>
    <scope>NUCLEOTIDE SEQUENCE [LARGE SCALE GENOMIC DNA]</scope>
    <source>
        <strain evidence="1 2">CGMCC 4.1858</strain>
    </source>
</reference>
<proteinExistence type="predicted"/>
<accession>A0A239NKB4</accession>
<name>A0A239NKB4_9ACTN</name>
<dbReference type="Proteomes" id="UP000198280">
    <property type="component" value="Unassembled WGS sequence"/>
</dbReference>
<evidence type="ECO:0000313" key="1">
    <source>
        <dbReference type="EMBL" id="SNT55357.1"/>
    </source>
</evidence>
<gene>
    <name evidence="1" type="ORF">SAMN05216252_13930</name>
</gene>
<sequence length="62" mass="6328">MTPRPAARARRAVAELLTRAAPCDAGADAYGPAAVTGPHTDITAKAAPLRCVGPEADKETTQ</sequence>